<dbReference type="EMBL" id="JAFHDT010000025">
    <property type="protein sequence ID" value="KAI7791014.1"/>
    <property type="molecule type" value="Genomic_DNA"/>
</dbReference>
<dbReference type="AlphaFoldDB" id="A0A9W7W9Z6"/>
<evidence type="ECO:0000313" key="2">
    <source>
        <dbReference type="Proteomes" id="UP001059041"/>
    </source>
</evidence>
<comment type="caution">
    <text evidence="1">The sequence shown here is derived from an EMBL/GenBank/DDBJ whole genome shotgun (WGS) entry which is preliminary data.</text>
</comment>
<organism evidence="1 2">
    <name type="scientific">Triplophysa rosa</name>
    <name type="common">Cave loach</name>
    <dbReference type="NCBI Taxonomy" id="992332"/>
    <lineage>
        <taxon>Eukaryota</taxon>
        <taxon>Metazoa</taxon>
        <taxon>Chordata</taxon>
        <taxon>Craniata</taxon>
        <taxon>Vertebrata</taxon>
        <taxon>Euteleostomi</taxon>
        <taxon>Actinopterygii</taxon>
        <taxon>Neopterygii</taxon>
        <taxon>Teleostei</taxon>
        <taxon>Ostariophysi</taxon>
        <taxon>Cypriniformes</taxon>
        <taxon>Nemacheilidae</taxon>
        <taxon>Triplophysa</taxon>
    </lineage>
</organism>
<name>A0A9W7W9Z6_TRIRA</name>
<evidence type="ECO:0000313" key="1">
    <source>
        <dbReference type="EMBL" id="KAI7791014.1"/>
    </source>
</evidence>
<gene>
    <name evidence="1" type="ORF">IRJ41_007141</name>
</gene>
<dbReference type="Proteomes" id="UP001059041">
    <property type="component" value="Linkage Group LG25"/>
</dbReference>
<protein>
    <submittedName>
        <fullName evidence="1">Uncharacterized protein</fullName>
    </submittedName>
</protein>
<sequence>MHILWSDKAAVWENDMKSDCQCDVMVLIMCTEHIRDALWHFLPSSTRRYRMPRQLCQGFWMQSGKDGAKTSVCQEQRHGQQIELTPPYKSYRLWFYDALLSHIKSGDQIRQNATQTARSTPDRMLAVYCIRAFIQQTWAHEGCELQWTPMKRMTETGSRGETAIAKATRTHANRCGKATYPP</sequence>
<reference evidence="1" key="1">
    <citation type="submission" date="2021-02" db="EMBL/GenBank/DDBJ databases">
        <title>Comparative genomics reveals that relaxation of natural selection precedes convergent phenotypic evolution of cavefish.</title>
        <authorList>
            <person name="Peng Z."/>
        </authorList>
    </citation>
    <scope>NUCLEOTIDE SEQUENCE</scope>
    <source>
        <tissue evidence="1">Muscle</tissue>
    </source>
</reference>
<proteinExistence type="predicted"/>
<keyword evidence="2" id="KW-1185">Reference proteome</keyword>
<accession>A0A9W7W9Z6</accession>